<keyword evidence="10 12" id="KW-0472">Membrane</keyword>
<feature type="region of interest" description="Disordered" evidence="13">
    <location>
        <begin position="85"/>
        <end position="143"/>
    </location>
</feature>
<evidence type="ECO:0000256" key="11">
    <source>
        <dbReference type="ARBA" id="ARBA00025182"/>
    </source>
</evidence>
<dbReference type="NCBIfam" id="TIGR00810">
    <property type="entry name" value="secG"/>
    <property type="match status" value="1"/>
</dbReference>
<gene>
    <name evidence="14" type="primary">secG</name>
    <name evidence="14" type="ORF">GE300_09315</name>
</gene>
<keyword evidence="15" id="KW-1185">Reference proteome</keyword>
<evidence type="ECO:0000256" key="12">
    <source>
        <dbReference type="RuleBase" id="RU365087"/>
    </source>
</evidence>
<feature type="transmembrane region" description="Helical" evidence="12">
    <location>
        <begin position="51"/>
        <end position="71"/>
    </location>
</feature>
<comment type="subcellular location">
    <subcellularLocation>
        <location evidence="1 12">Cell membrane</location>
        <topology evidence="1 12">Multi-pass membrane protein</topology>
    </subcellularLocation>
</comment>
<organism evidence="14 15">
    <name type="scientific">Halovulum marinum</name>
    <dbReference type="NCBI Taxonomy" id="2662447"/>
    <lineage>
        <taxon>Bacteria</taxon>
        <taxon>Pseudomonadati</taxon>
        <taxon>Pseudomonadota</taxon>
        <taxon>Alphaproteobacteria</taxon>
        <taxon>Rhodobacterales</taxon>
        <taxon>Paracoccaceae</taxon>
        <taxon>Halovulum</taxon>
    </lineage>
</organism>
<dbReference type="AlphaFoldDB" id="A0A6L5Z142"/>
<dbReference type="Proteomes" id="UP000474957">
    <property type="component" value="Unassembled WGS sequence"/>
</dbReference>
<evidence type="ECO:0000256" key="4">
    <source>
        <dbReference type="ARBA" id="ARBA00022448"/>
    </source>
</evidence>
<evidence type="ECO:0000256" key="10">
    <source>
        <dbReference type="ARBA" id="ARBA00023136"/>
    </source>
</evidence>
<evidence type="ECO:0000256" key="1">
    <source>
        <dbReference type="ARBA" id="ARBA00004651"/>
    </source>
</evidence>
<dbReference type="GO" id="GO:0009306">
    <property type="term" value="P:protein secretion"/>
    <property type="evidence" value="ECO:0007669"/>
    <property type="project" value="UniProtKB-UniRule"/>
</dbReference>
<protein>
    <recommendedName>
        <fullName evidence="3 12">Protein-export membrane protein SecG</fullName>
    </recommendedName>
</protein>
<keyword evidence="8 12" id="KW-1133">Transmembrane helix</keyword>
<keyword evidence="9 12" id="KW-0811">Translocation</keyword>
<dbReference type="GO" id="GO:0015450">
    <property type="term" value="F:protein-transporting ATPase activity"/>
    <property type="evidence" value="ECO:0007669"/>
    <property type="project" value="UniProtKB-UniRule"/>
</dbReference>
<evidence type="ECO:0000256" key="5">
    <source>
        <dbReference type="ARBA" id="ARBA00022475"/>
    </source>
</evidence>
<evidence type="ECO:0000313" key="14">
    <source>
        <dbReference type="EMBL" id="MSU89812.1"/>
    </source>
</evidence>
<dbReference type="InterPro" id="IPR004692">
    <property type="entry name" value="SecG"/>
</dbReference>
<evidence type="ECO:0000256" key="3">
    <source>
        <dbReference type="ARBA" id="ARBA00017876"/>
    </source>
</evidence>
<dbReference type="RefSeq" id="WP_154446288.1">
    <property type="nucleotide sequence ID" value="NZ_WIND01000005.1"/>
</dbReference>
<evidence type="ECO:0000256" key="13">
    <source>
        <dbReference type="SAM" id="MobiDB-lite"/>
    </source>
</evidence>
<dbReference type="Pfam" id="PF03840">
    <property type="entry name" value="SecG"/>
    <property type="match status" value="1"/>
</dbReference>
<accession>A0A6L5Z142</accession>
<keyword evidence="6 12" id="KW-0812">Transmembrane</keyword>
<dbReference type="GO" id="GO:0065002">
    <property type="term" value="P:intracellular protein transmembrane transport"/>
    <property type="evidence" value="ECO:0007669"/>
    <property type="project" value="TreeGrafter"/>
</dbReference>
<evidence type="ECO:0000313" key="15">
    <source>
        <dbReference type="Proteomes" id="UP000474957"/>
    </source>
</evidence>
<dbReference type="GO" id="GO:0005886">
    <property type="term" value="C:plasma membrane"/>
    <property type="evidence" value="ECO:0007669"/>
    <property type="project" value="UniProtKB-SubCell"/>
</dbReference>
<keyword evidence="5 12" id="KW-1003">Cell membrane</keyword>
<reference evidence="14 15" key="1">
    <citation type="submission" date="2019-10" db="EMBL/GenBank/DDBJ databases">
        <title>Cognatihalovulum marinum gen. nov. sp. nov., a new member of the family Rhodobacteraceae isolated from deep seawater of the Northwest Indian Ocean.</title>
        <authorList>
            <person name="Ruan C."/>
            <person name="Wang J."/>
            <person name="Zheng X."/>
            <person name="Song L."/>
            <person name="Zhu Y."/>
            <person name="Huang Y."/>
            <person name="Lu Z."/>
            <person name="Du W."/>
            <person name="Huang L."/>
            <person name="Dai X."/>
        </authorList>
    </citation>
    <scope>NUCLEOTIDE SEQUENCE [LARGE SCALE GENOMIC DNA]</scope>
    <source>
        <strain evidence="14 15">2CG4</strain>
    </source>
</reference>
<evidence type="ECO:0000256" key="2">
    <source>
        <dbReference type="ARBA" id="ARBA00008445"/>
    </source>
</evidence>
<comment type="caution">
    <text evidence="14">The sequence shown here is derived from an EMBL/GenBank/DDBJ whole genome shotgun (WGS) entry which is preliminary data.</text>
</comment>
<name>A0A6L5Z142_9RHOB</name>
<sequence length="143" mass="13596">MENIVLIIHLLLALALILSVLLQRSEGGGLGIGGGGGGVMSGRPPTTPMAKVTWILAIGFICTSLALTWIATRDSAGSSVIDRVGVETPAPAGGSTGGAGGIALPPALDGGDLTPPAPVPADGAGGTSGSSGASGPAVPPPAE</sequence>
<evidence type="ECO:0000256" key="7">
    <source>
        <dbReference type="ARBA" id="ARBA00022927"/>
    </source>
</evidence>
<evidence type="ECO:0000256" key="9">
    <source>
        <dbReference type="ARBA" id="ARBA00023010"/>
    </source>
</evidence>
<proteinExistence type="inferred from homology"/>
<comment type="function">
    <text evidence="11 12">Involved in protein export. Participates in an early event of protein translocation.</text>
</comment>
<keyword evidence="7 12" id="KW-0653">Protein transport</keyword>
<dbReference type="EMBL" id="WIND01000005">
    <property type="protein sequence ID" value="MSU89812.1"/>
    <property type="molecule type" value="Genomic_DNA"/>
</dbReference>
<evidence type="ECO:0000256" key="6">
    <source>
        <dbReference type="ARBA" id="ARBA00022692"/>
    </source>
</evidence>
<comment type="caution">
    <text evidence="12">Lacks conserved residue(s) required for the propagation of feature annotation.</text>
</comment>
<evidence type="ECO:0000256" key="8">
    <source>
        <dbReference type="ARBA" id="ARBA00022989"/>
    </source>
</evidence>
<dbReference type="GO" id="GO:0043952">
    <property type="term" value="P:protein transport by the Sec complex"/>
    <property type="evidence" value="ECO:0007669"/>
    <property type="project" value="TreeGrafter"/>
</dbReference>
<keyword evidence="4 12" id="KW-0813">Transport</keyword>
<feature type="compositionally biased region" description="Low complexity" evidence="13">
    <location>
        <begin position="102"/>
        <end position="111"/>
    </location>
</feature>
<dbReference type="PANTHER" id="PTHR34182">
    <property type="entry name" value="PROTEIN-EXPORT MEMBRANE PROTEIN SECG"/>
    <property type="match status" value="1"/>
</dbReference>
<dbReference type="PRINTS" id="PR01651">
    <property type="entry name" value="SECGEXPORT"/>
</dbReference>
<dbReference type="PANTHER" id="PTHR34182:SF1">
    <property type="entry name" value="PROTEIN-EXPORT MEMBRANE PROTEIN SECG"/>
    <property type="match status" value="1"/>
</dbReference>
<comment type="similarity">
    <text evidence="2 12">Belongs to the SecG family.</text>
</comment>